<feature type="signal peptide" evidence="3">
    <location>
        <begin position="1"/>
        <end position="27"/>
    </location>
</feature>
<feature type="region of interest" description="Disordered" evidence="1">
    <location>
        <begin position="163"/>
        <end position="202"/>
    </location>
</feature>
<sequence length="230" mass="23717">MLKKFFCIPVILIGFFFLMAVDSHAQAASLTIDPSTQTVAVDSIFTVEIRVNTDGTNVNTVAANLSFNSADVTPQTIDQSGSFVSIWFENSIGSDEVRMTGSVPSPGVSGDNLLFARVTFLANAANTTQIAFNDDSAIFRDSDNVDILTSSVGSVVTITTEAVTPTPTGQGTTPAPTSATTITPGTSPTPGSGTGSPTPSDLPDAGIVAPTVIFLGFGILLLIVAIILLV</sequence>
<evidence type="ECO:0000313" key="4">
    <source>
        <dbReference type="EMBL" id="MCA9389866.1"/>
    </source>
</evidence>
<dbReference type="GO" id="GO:0030246">
    <property type="term" value="F:carbohydrate binding"/>
    <property type="evidence" value="ECO:0007669"/>
    <property type="project" value="InterPro"/>
</dbReference>
<reference evidence="4" key="1">
    <citation type="submission" date="2020-04" db="EMBL/GenBank/DDBJ databases">
        <authorList>
            <person name="Zhang T."/>
        </authorList>
    </citation>
    <scope>NUCLEOTIDE SEQUENCE</scope>
    <source>
        <strain evidence="4">HKST-UBA01</strain>
    </source>
</reference>
<keyword evidence="3" id="KW-0732">Signal</keyword>
<evidence type="ECO:0008006" key="6">
    <source>
        <dbReference type="Google" id="ProtNLM"/>
    </source>
</evidence>
<feature type="compositionally biased region" description="Low complexity" evidence="1">
    <location>
        <begin position="163"/>
        <end position="199"/>
    </location>
</feature>
<keyword evidence="2" id="KW-0812">Transmembrane</keyword>
<dbReference type="EMBL" id="JAGQKX010000007">
    <property type="protein sequence ID" value="MCA9389866.1"/>
    <property type="molecule type" value="Genomic_DNA"/>
</dbReference>
<organism evidence="4 5">
    <name type="scientific">candidate division WWE3 bacterium</name>
    <dbReference type="NCBI Taxonomy" id="2053526"/>
    <lineage>
        <taxon>Bacteria</taxon>
        <taxon>Katanobacteria</taxon>
    </lineage>
</organism>
<evidence type="ECO:0000313" key="5">
    <source>
        <dbReference type="Proteomes" id="UP000701698"/>
    </source>
</evidence>
<dbReference type="Proteomes" id="UP000701698">
    <property type="component" value="Unassembled WGS sequence"/>
</dbReference>
<reference evidence="4" key="2">
    <citation type="journal article" date="2021" name="Microbiome">
        <title>Successional dynamics and alternative stable states in a saline activated sludge microbial community over 9 years.</title>
        <authorList>
            <person name="Wang Y."/>
            <person name="Ye J."/>
            <person name="Ju F."/>
            <person name="Liu L."/>
            <person name="Boyd J.A."/>
            <person name="Deng Y."/>
            <person name="Parks D.H."/>
            <person name="Jiang X."/>
            <person name="Yin X."/>
            <person name="Woodcroft B.J."/>
            <person name="Tyson G.W."/>
            <person name="Hugenholtz P."/>
            <person name="Polz M.F."/>
            <person name="Zhang T."/>
        </authorList>
    </citation>
    <scope>NUCLEOTIDE SEQUENCE</scope>
    <source>
        <strain evidence="4">HKST-UBA01</strain>
    </source>
</reference>
<keyword evidence="2" id="KW-0472">Membrane</keyword>
<protein>
    <recommendedName>
        <fullName evidence="6">Cohesin domain-containing protein</fullName>
    </recommendedName>
</protein>
<proteinExistence type="predicted"/>
<gene>
    <name evidence="4" type="ORF">KC571_00520</name>
</gene>
<feature type="chain" id="PRO_5036915523" description="Cohesin domain-containing protein" evidence="3">
    <location>
        <begin position="28"/>
        <end position="230"/>
    </location>
</feature>
<evidence type="ECO:0000256" key="2">
    <source>
        <dbReference type="SAM" id="Phobius"/>
    </source>
</evidence>
<evidence type="ECO:0000256" key="3">
    <source>
        <dbReference type="SAM" id="SignalP"/>
    </source>
</evidence>
<dbReference type="Gene3D" id="2.60.40.680">
    <property type="match status" value="1"/>
</dbReference>
<comment type="caution">
    <text evidence="4">The sequence shown here is derived from an EMBL/GenBank/DDBJ whole genome shotgun (WGS) entry which is preliminary data.</text>
</comment>
<dbReference type="InterPro" id="IPR008965">
    <property type="entry name" value="CBM2/CBM3_carb-bd_dom_sf"/>
</dbReference>
<feature type="transmembrane region" description="Helical" evidence="2">
    <location>
        <begin position="207"/>
        <end position="229"/>
    </location>
</feature>
<dbReference type="SUPFAM" id="SSF49384">
    <property type="entry name" value="Carbohydrate-binding domain"/>
    <property type="match status" value="1"/>
</dbReference>
<name>A0A955LG43_UNCKA</name>
<evidence type="ECO:0000256" key="1">
    <source>
        <dbReference type="SAM" id="MobiDB-lite"/>
    </source>
</evidence>
<dbReference type="CDD" id="cd08547">
    <property type="entry name" value="Type_II_cohesin"/>
    <property type="match status" value="1"/>
</dbReference>
<dbReference type="AlphaFoldDB" id="A0A955LG43"/>
<accession>A0A955LG43</accession>
<keyword evidence="2" id="KW-1133">Transmembrane helix</keyword>